<protein>
    <submittedName>
        <fullName evidence="1">Uncharacterized protein</fullName>
    </submittedName>
</protein>
<name>A0ACC2ISD2_9PLEO</name>
<organism evidence="1 2">
    <name type="scientific">Boeremia exigua</name>
    <dbReference type="NCBI Taxonomy" id="749465"/>
    <lineage>
        <taxon>Eukaryota</taxon>
        <taxon>Fungi</taxon>
        <taxon>Dikarya</taxon>
        <taxon>Ascomycota</taxon>
        <taxon>Pezizomycotina</taxon>
        <taxon>Dothideomycetes</taxon>
        <taxon>Pleosporomycetidae</taxon>
        <taxon>Pleosporales</taxon>
        <taxon>Pleosporineae</taxon>
        <taxon>Didymellaceae</taxon>
        <taxon>Boeremia</taxon>
    </lineage>
</organism>
<reference evidence="1" key="1">
    <citation type="submission" date="2022-11" db="EMBL/GenBank/DDBJ databases">
        <title>Genome Sequence of Boeremia exigua.</title>
        <authorList>
            <person name="Buettner E."/>
        </authorList>
    </citation>
    <scope>NUCLEOTIDE SEQUENCE</scope>
    <source>
        <strain evidence="1">CU02</strain>
    </source>
</reference>
<keyword evidence="2" id="KW-1185">Reference proteome</keyword>
<accession>A0ACC2ISD2</accession>
<gene>
    <name evidence="1" type="ORF">OPT61_g846</name>
</gene>
<comment type="caution">
    <text evidence="1">The sequence shown here is derived from an EMBL/GenBank/DDBJ whole genome shotgun (WGS) entry which is preliminary data.</text>
</comment>
<evidence type="ECO:0000313" key="1">
    <source>
        <dbReference type="EMBL" id="KAJ8118113.1"/>
    </source>
</evidence>
<proteinExistence type="predicted"/>
<dbReference type="EMBL" id="JAPHNI010000029">
    <property type="protein sequence ID" value="KAJ8118113.1"/>
    <property type="molecule type" value="Genomic_DNA"/>
</dbReference>
<dbReference type="Proteomes" id="UP001153331">
    <property type="component" value="Unassembled WGS sequence"/>
</dbReference>
<sequence length="226" mass="24648">MQLLALFAASLAIRATVAAPFEASIQPFVASGGDLELNPAIYTTENFTASDGESYEITYLTGLPGVEGRSAFRRRQQDSDDPQNRWRPNSNFRDSCPFGSISGDTGPNAPTTGRCKAVRDWCANNPGNWDIFHLDVGTTGGYYPLVSSGKTGTTACHFAVDAYGALTSVGSEDVRDWARESLNRFTRSFNGVYRVRSYGTTQFCTGVRSQTLKWKLDTLQGIQAGR</sequence>
<evidence type="ECO:0000313" key="2">
    <source>
        <dbReference type="Proteomes" id="UP001153331"/>
    </source>
</evidence>